<organism evidence="1 2">
    <name type="scientific">Sodalis glossinidius (strain morsitans)</name>
    <dbReference type="NCBI Taxonomy" id="343509"/>
    <lineage>
        <taxon>Bacteria</taxon>
        <taxon>Pseudomonadati</taxon>
        <taxon>Pseudomonadota</taxon>
        <taxon>Gammaproteobacteria</taxon>
        <taxon>Enterobacterales</taxon>
        <taxon>Bruguierivoracaceae</taxon>
        <taxon>Sodalis</taxon>
    </lineage>
</organism>
<proteinExistence type="predicted"/>
<evidence type="ECO:0008006" key="3">
    <source>
        <dbReference type="Google" id="ProtNLM"/>
    </source>
</evidence>
<sequence length="47" mass="4842">MQKLRCVIGMMGLLLGACSTQQETQPSAPAAGLYRAGGGDQRCGTTL</sequence>
<accession>A0A193QHM2</accession>
<dbReference type="PROSITE" id="PS51257">
    <property type="entry name" value="PROKAR_LIPOPROTEIN"/>
    <property type="match status" value="1"/>
</dbReference>
<dbReference type="AlphaFoldDB" id="A0A193QHM2"/>
<evidence type="ECO:0000313" key="1">
    <source>
        <dbReference type="EMBL" id="CRL44666.1"/>
    </source>
</evidence>
<gene>
    <name evidence="1" type="ORF">SGGMMB4_01899</name>
</gene>
<name>A0A193QHM2_SODGM</name>
<dbReference type="EMBL" id="LN854557">
    <property type="protein sequence ID" value="CRL44666.1"/>
    <property type="molecule type" value="Genomic_DNA"/>
</dbReference>
<evidence type="ECO:0000313" key="2">
    <source>
        <dbReference type="Proteomes" id="UP000245838"/>
    </source>
</evidence>
<reference evidence="1 2" key="1">
    <citation type="submission" date="2015-05" db="EMBL/GenBank/DDBJ databases">
        <authorList>
            <person name="Goodhead I."/>
        </authorList>
    </citation>
    <scope>NUCLEOTIDE SEQUENCE [LARGE SCALE GENOMIC DNA]</scope>
    <source>
        <strain evidence="2">morsitans</strain>
    </source>
</reference>
<protein>
    <recommendedName>
        <fullName evidence="3">Lipoprotein</fullName>
    </recommendedName>
</protein>
<dbReference type="Proteomes" id="UP000245838">
    <property type="component" value="Chromosome sggmmb4_Chromosome"/>
</dbReference>